<feature type="compositionally biased region" description="Polar residues" evidence="1">
    <location>
        <begin position="1"/>
        <end position="15"/>
    </location>
</feature>
<accession>A0A9P0MCP2</accession>
<evidence type="ECO:0000256" key="1">
    <source>
        <dbReference type="SAM" id="MobiDB-lite"/>
    </source>
</evidence>
<name>A0A9P0MCP2_ACAOB</name>
<dbReference type="AlphaFoldDB" id="A0A9P0MCP2"/>
<evidence type="ECO:0000313" key="2">
    <source>
        <dbReference type="EMBL" id="CAH2009920.1"/>
    </source>
</evidence>
<keyword evidence="3" id="KW-1185">Reference proteome</keyword>
<gene>
    <name evidence="2" type="ORF">ACAOBT_LOCUS31215</name>
</gene>
<organism evidence="2 3">
    <name type="scientific">Acanthoscelides obtectus</name>
    <name type="common">Bean weevil</name>
    <name type="synonym">Bruchus obtectus</name>
    <dbReference type="NCBI Taxonomy" id="200917"/>
    <lineage>
        <taxon>Eukaryota</taxon>
        <taxon>Metazoa</taxon>
        <taxon>Ecdysozoa</taxon>
        <taxon>Arthropoda</taxon>
        <taxon>Hexapoda</taxon>
        <taxon>Insecta</taxon>
        <taxon>Pterygota</taxon>
        <taxon>Neoptera</taxon>
        <taxon>Endopterygota</taxon>
        <taxon>Coleoptera</taxon>
        <taxon>Polyphaga</taxon>
        <taxon>Cucujiformia</taxon>
        <taxon>Chrysomeloidea</taxon>
        <taxon>Chrysomelidae</taxon>
        <taxon>Bruchinae</taxon>
        <taxon>Bruchini</taxon>
        <taxon>Acanthoscelides</taxon>
    </lineage>
</organism>
<dbReference type="Proteomes" id="UP001152888">
    <property type="component" value="Unassembled WGS sequence"/>
</dbReference>
<proteinExistence type="predicted"/>
<sequence>MRLPSDQLTTISIDSEPQHGNDSRGSYSATGTDIYVLPVAITVVNLAYTLTIRASKLVIIARVKKATLPHMLIRLILTIGFAITNPVESNHEERIEARNVTHSHQKPTKSGIDEATPVISTISVNQRKNDNKHWENQNNAIHDQDDFQTVQRKTRKENKQTVIGSAEISDIAAVEGRTSIHISTVNRNVLDPVRTVRCTRKIYIKTGADLTTV</sequence>
<dbReference type="OrthoDB" id="9990982at2759"/>
<dbReference type="EMBL" id="CAKOFQ010007933">
    <property type="protein sequence ID" value="CAH2009920.1"/>
    <property type="molecule type" value="Genomic_DNA"/>
</dbReference>
<protein>
    <submittedName>
        <fullName evidence="2">Uncharacterized protein</fullName>
    </submittedName>
</protein>
<comment type="caution">
    <text evidence="2">The sequence shown here is derived from an EMBL/GenBank/DDBJ whole genome shotgun (WGS) entry which is preliminary data.</text>
</comment>
<evidence type="ECO:0000313" key="3">
    <source>
        <dbReference type="Proteomes" id="UP001152888"/>
    </source>
</evidence>
<feature type="region of interest" description="Disordered" evidence="1">
    <location>
        <begin position="1"/>
        <end position="26"/>
    </location>
</feature>
<reference evidence="2" key="1">
    <citation type="submission" date="2022-03" db="EMBL/GenBank/DDBJ databases">
        <authorList>
            <person name="Sayadi A."/>
        </authorList>
    </citation>
    <scope>NUCLEOTIDE SEQUENCE</scope>
</reference>